<evidence type="ECO:0000313" key="7">
    <source>
        <dbReference type="Proteomes" id="UP001203512"/>
    </source>
</evidence>
<keyword evidence="4" id="KW-0804">Transcription</keyword>
<dbReference type="Gene3D" id="3.40.190.290">
    <property type="match status" value="1"/>
</dbReference>
<feature type="domain" description="HTH lysR-type" evidence="5">
    <location>
        <begin position="3"/>
        <end position="60"/>
    </location>
</feature>
<evidence type="ECO:0000259" key="5">
    <source>
        <dbReference type="PROSITE" id="PS50931"/>
    </source>
</evidence>
<dbReference type="Pfam" id="PF03466">
    <property type="entry name" value="LysR_substrate"/>
    <property type="match status" value="1"/>
</dbReference>
<evidence type="ECO:0000256" key="2">
    <source>
        <dbReference type="ARBA" id="ARBA00023015"/>
    </source>
</evidence>
<evidence type="ECO:0000256" key="1">
    <source>
        <dbReference type="ARBA" id="ARBA00009437"/>
    </source>
</evidence>
<accession>A0ABT0DTS3</accession>
<dbReference type="EMBL" id="JALKHS010000005">
    <property type="protein sequence ID" value="MCK0530513.1"/>
    <property type="molecule type" value="Genomic_DNA"/>
</dbReference>
<dbReference type="InterPro" id="IPR000847">
    <property type="entry name" value="LysR_HTH_N"/>
</dbReference>
<dbReference type="Proteomes" id="UP001203512">
    <property type="component" value="Unassembled WGS sequence"/>
</dbReference>
<keyword evidence="3" id="KW-0238">DNA-binding</keyword>
<dbReference type="PANTHER" id="PTHR30126">
    <property type="entry name" value="HTH-TYPE TRANSCRIPTIONAL REGULATOR"/>
    <property type="match status" value="1"/>
</dbReference>
<keyword evidence="2" id="KW-0805">Transcription regulation</keyword>
<dbReference type="SUPFAM" id="SSF53850">
    <property type="entry name" value="Periplasmic binding protein-like II"/>
    <property type="match status" value="1"/>
</dbReference>
<dbReference type="PANTHER" id="PTHR30126:SF94">
    <property type="entry name" value="LYSR FAMILY TRANSCRIPTIONAL REGULATOR"/>
    <property type="match status" value="1"/>
</dbReference>
<dbReference type="PROSITE" id="PS50931">
    <property type="entry name" value="HTH_LYSR"/>
    <property type="match status" value="1"/>
</dbReference>
<dbReference type="InterPro" id="IPR036388">
    <property type="entry name" value="WH-like_DNA-bd_sf"/>
</dbReference>
<name>A0ABT0DTS3_9SPHN</name>
<keyword evidence="7" id="KW-1185">Reference proteome</keyword>
<proteinExistence type="inferred from homology"/>
<dbReference type="RefSeq" id="WP_247230132.1">
    <property type="nucleotide sequence ID" value="NZ_JALKHS010000005.1"/>
</dbReference>
<dbReference type="Pfam" id="PF00126">
    <property type="entry name" value="HTH_1"/>
    <property type="match status" value="1"/>
</dbReference>
<dbReference type="InterPro" id="IPR005119">
    <property type="entry name" value="LysR_subst-bd"/>
</dbReference>
<comment type="caution">
    <text evidence="6">The sequence shown here is derived from an EMBL/GenBank/DDBJ whole genome shotgun (WGS) entry which is preliminary data.</text>
</comment>
<protein>
    <submittedName>
        <fullName evidence="6">LysR substrate-binding domain-containing protein</fullName>
    </submittedName>
</protein>
<comment type="similarity">
    <text evidence="1">Belongs to the LysR transcriptional regulatory family.</text>
</comment>
<dbReference type="SUPFAM" id="SSF46785">
    <property type="entry name" value="Winged helix' DNA-binding domain"/>
    <property type="match status" value="1"/>
</dbReference>
<organism evidence="6 7">
    <name type="scientific">Sphingobium agri</name>
    <dbReference type="NCBI Taxonomy" id="2933566"/>
    <lineage>
        <taxon>Bacteria</taxon>
        <taxon>Pseudomonadati</taxon>
        <taxon>Pseudomonadota</taxon>
        <taxon>Alphaproteobacteria</taxon>
        <taxon>Sphingomonadales</taxon>
        <taxon>Sphingomonadaceae</taxon>
        <taxon>Sphingobium</taxon>
    </lineage>
</organism>
<evidence type="ECO:0000256" key="3">
    <source>
        <dbReference type="ARBA" id="ARBA00023125"/>
    </source>
</evidence>
<sequence>MRVTLRQIAVFEAVARTGSVAGAADEIGLSPSAASMSLKDLETHLGVQLFARSGRRMLLTDRGRPILEMARGILVQVADLESLSLPEEVRGRLRIGAAVPVGDYVLPGLCAAFMRLHSGVRVEMRIMPSHEVMEGVRNMALDVGFVGAPVNSSYLEAEPWLRDRLVVCAAPDHPLAGRKAVPLADLGDQPWALEKTLSSERISFTVETLKSMNSLNIMFEGESVEAIKRIVRDGAVLACLSSLTVADELARGELVELAVPELHFTRIVSLVSRRDTQQPQACRAFHEFARQWGKQIGGSGK</sequence>
<dbReference type="InterPro" id="IPR036390">
    <property type="entry name" value="WH_DNA-bd_sf"/>
</dbReference>
<evidence type="ECO:0000313" key="6">
    <source>
        <dbReference type="EMBL" id="MCK0530513.1"/>
    </source>
</evidence>
<gene>
    <name evidence="6" type="ORF">MU848_02820</name>
</gene>
<evidence type="ECO:0000256" key="4">
    <source>
        <dbReference type="ARBA" id="ARBA00023163"/>
    </source>
</evidence>
<reference evidence="6 7" key="1">
    <citation type="submission" date="2022-04" db="EMBL/GenBank/DDBJ databases">
        <authorList>
            <person name="Huq M.A."/>
        </authorList>
    </citation>
    <scope>NUCLEOTIDE SEQUENCE [LARGE SCALE GENOMIC DNA]</scope>
    <source>
        <strain evidence="6 7">MAH-33</strain>
    </source>
</reference>
<dbReference type="Gene3D" id="1.10.10.10">
    <property type="entry name" value="Winged helix-like DNA-binding domain superfamily/Winged helix DNA-binding domain"/>
    <property type="match status" value="1"/>
</dbReference>